<evidence type="ECO:0000313" key="3">
    <source>
        <dbReference type="Proteomes" id="UP001066276"/>
    </source>
</evidence>
<dbReference type="EMBL" id="JANPWB010000016">
    <property type="protein sequence ID" value="KAJ1086185.1"/>
    <property type="molecule type" value="Genomic_DNA"/>
</dbReference>
<evidence type="ECO:0000256" key="1">
    <source>
        <dbReference type="SAM" id="MobiDB-lite"/>
    </source>
</evidence>
<reference evidence="2" key="1">
    <citation type="journal article" date="2022" name="bioRxiv">
        <title>Sequencing and chromosome-scale assembly of the giantPleurodeles waltlgenome.</title>
        <authorList>
            <person name="Brown T."/>
            <person name="Elewa A."/>
            <person name="Iarovenko S."/>
            <person name="Subramanian E."/>
            <person name="Araus A.J."/>
            <person name="Petzold A."/>
            <person name="Susuki M."/>
            <person name="Suzuki K.-i.T."/>
            <person name="Hayashi T."/>
            <person name="Toyoda A."/>
            <person name="Oliveira C."/>
            <person name="Osipova E."/>
            <person name="Leigh N.D."/>
            <person name="Simon A."/>
            <person name="Yun M.H."/>
        </authorList>
    </citation>
    <scope>NUCLEOTIDE SEQUENCE</scope>
    <source>
        <strain evidence="2">20211129_DDA</strain>
        <tissue evidence="2">Liver</tissue>
    </source>
</reference>
<comment type="caution">
    <text evidence="2">The sequence shown here is derived from an EMBL/GenBank/DDBJ whole genome shotgun (WGS) entry which is preliminary data.</text>
</comment>
<dbReference type="Proteomes" id="UP001066276">
    <property type="component" value="Chromosome 12"/>
</dbReference>
<feature type="compositionally biased region" description="Basic and acidic residues" evidence="1">
    <location>
        <begin position="1"/>
        <end position="11"/>
    </location>
</feature>
<organism evidence="2 3">
    <name type="scientific">Pleurodeles waltl</name>
    <name type="common">Iberian ribbed newt</name>
    <dbReference type="NCBI Taxonomy" id="8319"/>
    <lineage>
        <taxon>Eukaryota</taxon>
        <taxon>Metazoa</taxon>
        <taxon>Chordata</taxon>
        <taxon>Craniata</taxon>
        <taxon>Vertebrata</taxon>
        <taxon>Euteleostomi</taxon>
        <taxon>Amphibia</taxon>
        <taxon>Batrachia</taxon>
        <taxon>Caudata</taxon>
        <taxon>Salamandroidea</taxon>
        <taxon>Salamandridae</taxon>
        <taxon>Pleurodelinae</taxon>
        <taxon>Pleurodeles</taxon>
    </lineage>
</organism>
<proteinExistence type="predicted"/>
<name>A0AAV7L6Z1_PLEWA</name>
<evidence type="ECO:0000313" key="2">
    <source>
        <dbReference type="EMBL" id="KAJ1086185.1"/>
    </source>
</evidence>
<dbReference type="AlphaFoldDB" id="A0AAV7L6Z1"/>
<keyword evidence="3" id="KW-1185">Reference proteome</keyword>
<protein>
    <submittedName>
        <fullName evidence="2">Uncharacterized protein</fullName>
    </submittedName>
</protein>
<sequence>MHRSSSRDKVLRVPAPRPSVDHPSPAPGGRAVCARGLRALLSGATKRRNNELRGASARRKPQPRAPPGAGGRARPPTPEWRRESAKAFPGN</sequence>
<feature type="region of interest" description="Disordered" evidence="1">
    <location>
        <begin position="1"/>
        <end position="91"/>
    </location>
</feature>
<gene>
    <name evidence="2" type="ORF">NDU88_006309</name>
</gene>
<accession>A0AAV7L6Z1</accession>